<reference evidence="1" key="1">
    <citation type="journal article" date="2020" name="Biotechnol. Biofuels">
        <title>New insights from the biogas microbiome by comprehensive genome-resolved metagenomics of nearly 1600 species originating from multiple anaerobic digesters.</title>
        <authorList>
            <person name="Campanaro S."/>
            <person name="Treu L."/>
            <person name="Rodriguez-R L.M."/>
            <person name="Kovalovszki A."/>
            <person name="Ziels R.M."/>
            <person name="Maus I."/>
            <person name="Zhu X."/>
            <person name="Kougias P.G."/>
            <person name="Basile A."/>
            <person name="Luo G."/>
            <person name="Schluter A."/>
            <person name="Konstantinidis K.T."/>
            <person name="Angelidaki I."/>
        </authorList>
    </citation>
    <scope>NUCLEOTIDE SEQUENCE</scope>
    <source>
        <strain evidence="1">AS06rmzACSIP_7</strain>
    </source>
</reference>
<dbReference type="AlphaFoldDB" id="A0A971M3Z9"/>
<protein>
    <submittedName>
        <fullName evidence="1">GAF domain-containing protein</fullName>
    </submittedName>
</protein>
<reference evidence="1" key="2">
    <citation type="submission" date="2020-01" db="EMBL/GenBank/DDBJ databases">
        <authorList>
            <person name="Campanaro S."/>
        </authorList>
    </citation>
    <scope>NUCLEOTIDE SEQUENCE</scope>
    <source>
        <strain evidence="1">AS06rmzACSIP_7</strain>
    </source>
</reference>
<evidence type="ECO:0000313" key="2">
    <source>
        <dbReference type="Proteomes" id="UP000777265"/>
    </source>
</evidence>
<dbReference type="Gene3D" id="3.30.450.40">
    <property type="match status" value="1"/>
</dbReference>
<sequence>MHMIDNFSQLIFNIYEAFTVAFFIKEKDHLNCLSSVSFANSFERNRRIPIDGSLPGWIIKHNEPLIIPNFDKDEGTLGYYGADEEIKSFMGYPMEGKGVIVVDSKKKWVFTDKEKKILANFVTLIHKVIEREKRSQDAEERVEELTAERKIVDLFHDLSLSRISVKEIFQEILALSGAELCFTGMETNGRLLIKDMIGADDDTCLNKICPPGNSIASMVMEGERELLLPHDSGFLREKALFF</sequence>
<name>A0A971M3Z9_9BACT</name>
<organism evidence="1 2">
    <name type="scientific">Syntrophorhabdus aromaticivorans</name>
    <dbReference type="NCBI Taxonomy" id="328301"/>
    <lineage>
        <taxon>Bacteria</taxon>
        <taxon>Pseudomonadati</taxon>
        <taxon>Thermodesulfobacteriota</taxon>
        <taxon>Syntrophorhabdia</taxon>
        <taxon>Syntrophorhabdales</taxon>
        <taxon>Syntrophorhabdaceae</taxon>
        <taxon>Syntrophorhabdus</taxon>
    </lineage>
</organism>
<evidence type="ECO:0000313" key="1">
    <source>
        <dbReference type="EMBL" id="NLW35562.1"/>
    </source>
</evidence>
<proteinExistence type="predicted"/>
<gene>
    <name evidence="1" type="ORF">GXY80_08810</name>
</gene>
<dbReference type="SUPFAM" id="SSF55781">
    <property type="entry name" value="GAF domain-like"/>
    <property type="match status" value="1"/>
</dbReference>
<feature type="non-terminal residue" evidence="1">
    <location>
        <position position="242"/>
    </location>
</feature>
<comment type="caution">
    <text evidence="1">The sequence shown here is derived from an EMBL/GenBank/DDBJ whole genome shotgun (WGS) entry which is preliminary data.</text>
</comment>
<dbReference type="Proteomes" id="UP000777265">
    <property type="component" value="Unassembled WGS sequence"/>
</dbReference>
<dbReference type="InterPro" id="IPR029016">
    <property type="entry name" value="GAF-like_dom_sf"/>
</dbReference>
<accession>A0A971M3Z9</accession>
<dbReference type="EMBL" id="JAAYEE010000141">
    <property type="protein sequence ID" value="NLW35562.1"/>
    <property type="molecule type" value="Genomic_DNA"/>
</dbReference>